<gene>
    <name evidence="1" type="ORF">TTEB3V08_LOCUS11147</name>
</gene>
<dbReference type="EMBL" id="OE007592">
    <property type="protein sequence ID" value="CAD7463261.1"/>
    <property type="molecule type" value="Genomic_DNA"/>
</dbReference>
<name>A0A7R9IRI8_9NEOP</name>
<proteinExistence type="predicted"/>
<evidence type="ECO:0000313" key="1">
    <source>
        <dbReference type="EMBL" id="CAD7463261.1"/>
    </source>
</evidence>
<organism evidence="1">
    <name type="scientific">Timema tahoe</name>
    <dbReference type="NCBI Taxonomy" id="61484"/>
    <lineage>
        <taxon>Eukaryota</taxon>
        <taxon>Metazoa</taxon>
        <taxon>Ecdysozoa</taxon>
        <taxon>Arthropoda</taxon>
        <taxon>Hexapoda</taxon>
        <taxon>Insecta</taxon>
        <taxon>Pterygota</taxon>
        <taxon>Neoptera</taxon>
        <taxon>Polyneoptera</taxon>
        <taxon>Phasmatodea</taxon>
        <taxon>Timematodea</taxon>
        <taxon>Timematoidea</taxon>
        <taxon>Timematidae</taxon>
        <taxon>Timema</taxon>
    </lineage>
</organism>
<protein>
    <submittedName>
        <fullName evidence="1">Uncharacterized protein</fullName>
    </submittedName>
</protein>
<dbReference type="AlphaFoldDB" id="A0A7R9IRI8"/>
<reference evidence="1" key="1">
    <citation type="submission" date="2020-11" db="EMBL/GenBank/DDBJ databases">
        <authorList>
            <person name="Tran Van P."/>
        </authorList>
    </citation>
    <scope>NUCLEOTIDE SEQUENCE</scope>
</reference>
<accession>A0A7R9IRI8</accession>
<sequence>MLSFHNKRPSHGNFRFRAISVDALKALKASGEELIKGPLIYNRRGGRFRELVKIKMALRRGFGLSWRDWVIGSLREGFVKALDAFFTVIFSAVLHWSFLNAPVGLAFVASPVLQLIPTSGGEKELGFRNKNCERYMGSRGLRYEVRGVDLRSVKATETLRYLGIGFSLWSGIDVLAMKSDLNKEYRVDNANRAIMVSVHMRTERSPTLGTIRVDALKAMKASGEELIKGPFIYNWRGDRFRELGDQNGIQVGVSSREKLDLGMWG</sequence>